<proteinExistence type="predicted"/>
<evidence type="ECO:0000313" key="2">
    <source>
        <dbReference type="EMBL" id="KXA40396.1"/>
    </source>
</evidence>
<keyword evidence="1" id="KW-0812">Transmembrane</keyword>
<evidence type="ECO:0000313" key="3">
    <source>
        <dbReference type="Proteomes" id="UP000070063"/>
    </source>
</evidence>
<evidence type="ECO:0000256" key="1">
    <source>
        <dbReference type="SAM" id="Phobius"/>
    </source>
</evidence>
<protein>
    <submittedName>
        <fullName evidence="2">Uncharacterized protein</fullName>
    </submittedName>
</protein>
<sequence>MGYELSVVILIANVVRSVFYFLKCLKKLRKNLKNKLTLIIIFN</sequence>
<dbReference type="EMBL" id="LRQI01000005">
    <property type="protein sequence ID" value="KXA40396.1"/>
    <property type="molecule type" value="Genomic_DNA"/>
</dbReference>
<keyword evidence="1" id="KW-0472">Membrane</keyword>
<organism evidence="2 3">
    <name type="scientific">Staphylococcus lugdunensis</name>
    <dbReference type="NCBI Taxonomy" id="28035"/>
    <lineage>
        <taxon>Bacteria</taxon>
        <taxon>Bacillati</taxon>
        <taxon>Bacillota</taxon>
        <taxon>Bacilli</taxon>
        <taxon>Bacillales</taxon>
        <taxon>Staphylococcaceae</taxon>
        <taxon>Staphylococcus</taxon>
    </lineage>
</organism>
<name>A0ABD4EK84_STALU</name>
<dbReference type="Proteomes" id="UP000070063">
    <property type="component" value="Unassembled WGS sequence"/>
</dbReference>
<accession>A0ABD4EK84</accession>
<gene>
    <name evidence="2" type="ORF">HMPREF3225_00124</name>
</gene>
<dbReference type="AlphaFoldDB" id="A0ABD4EK84"/>
<reference evidence="2 3" key="1">
    <citation type="submission" date="2016-01" db="EMBL/GenBank/DDBJ databases">
        <authorList>
            <person name="Mitreva M."/>
            <person name="Pepin K.H."/>
            <person name="Mihindukulasuriya K.A."/>
            <person name="Fulton R."/>
            <person name="Fronick C."/>
            <person name="O'Laughlin M."/>
            <person name="Miner T."/>
            <person name="Herter B."/>
            <person name="Rosa B.A."/>
            <person name="Cordes M."/>
            <person name="Tomlinson C."/>
            <person name="Wollam A."/>
            <person name="Palsikar V.B."/>
            <person name="Mardis E.R."/>
            <person name="Wilson R.K."/>
        </authorList>
    </citation>
    <scope>NUCLEOTIDE SEQUENCE [LARGE SCALE GENOMIC DNA]</scope>
    <source>
        <strain evidence="2 3">MJR7738</strain>
    </source>
</reference>
<feature type="transmembrane region" description="Helical" evidence="1">
    <location>
        <begin position="6"/>
        <end position="25"/>
    </location>
</feature>
<keyword evidence="1" id="KW-1133">Transmembrane helix</keyword>
<comment type="caution">
    <text evidence="2">The sequence shown here is derived from an EMBL/GenBank/DDBJ whole genome shotgun (WGS) entry which is preliminary data.</text>
</comment>